<keyword evidence="3" id="KW-1185">Reference proteome</keyword>
<dbReference type="Proteomes" id="UP000597444">
    <property type="component" value="Unassembled WGS sequence"/>
</dbReference>
<comment type="caution">
    <text evidence="2">The sequence shown here is derived from an EMBL/GenBank/DDBJ whole genome shotgun (WGS) entry which is preliminary data.</text>
</comment>
<sequence length="405" mass="43973">MIFAVLLVVIIATAILSYWLAISPQGPLSTPKVSAPTRPRATPTPSPSPTPSPTPTPVPLPPVVKNSGDVKGIEGSPGTNYTGISWVRLGYPTCGWGNLTGANLRNAVDDYHKQNIRVLLTVCQGPNDSRLIDPKRLADAAQGRADAVQCGNEEMKYDPNVAFLYIPPERFAQFYDQCEKAVHKVRPEIPVLLGSLDPHVGGIDIQPLYNQVGYLNQMQSAMNSTVHPGGKWDWHTQTLGLIDSWHNGWNGGYDPSVNSLAGLFSFWAQQFGVDLNSGQLGKHLWVVEGTGCFKGCGVNPDSSYQVATSHILALITDVQTASRYKVPLFYFSGRDFMDQGITWPIGVLDMNGNPKPLRQDLGMGARSLTMTCGSKSVNVVNQLDLLGKMYQGCSLPDNFASILMS</sequence>
<dbReference type="RefSeq" id="WP_220203205.1">
    <property type="nucleotide sequence ID" value="NZ_BNJK01000001.1"/>
</dbReference>
<feature type="compositionally biased region" description="Pro residues" evidence="1">
    <location>
        <begin position="42"/>
        <end position="62"/>
    </location>
</feature>
<dbReference type="EMBL" id="BNJK01000001">
    <property type="protein sequence ID" value="GHO92366.1"/>
    <property type="molecule type" value="Genomic_DNA"/>
</dbReference>
<organism evidence="2 3">
    <name type="scientific">Reticulibacter mediterranei</name>
    <dbReference type="NCBI Taxonomy" id="2778369"/>
    <lineage>
        <taxon>Bacteria</taxon>
        <taxon>Bacillati</taxon>
        <taxon>Chloroflexota</taxon>
        <taxon>Ktedonobacteria</taxon>
        <taxon>Ktedonobacterales</taxon>
        <taxon>Reticulibacteraceae</taxon>
        <taxon>Reticulibacter</taxon>
    </lineage>
</organism>
<gene>
    <name evidence="2" type="ORF">KSF_024140</name>
</gene>
<protein>
    <submittedName>
        <fullName evidence="2">Uncharacterized protein</fullName>
    </submittedName>
</protein>
<dbReference type="SUPFAM" id="SSF51445">
    <property type="entry name" value="(Trans)glycosidases"/>
    <property type="match status" value="1"/>
</dbReference>
<reference evidence="2" key="1">
    <citation type="submission" date="2020-10" db="EMBL/GenBank/DDBJ databases">
        <title>Taxonomic study of unclassified bacteria belonging to the class Ktedonobacteria.</title>
        <authorList>
            <person name="Yabe S."/>
            <person name="Wang C.M."/>
            <person name="Zheng Y."/>
            <person name="Sakai Y."/>
            <person name="Cavaletti L."/>
            <person name="Monciardini P."/>
            <person name="Donadio S."/>
        </authorList>
    </citation>
    <scope>NUCLEOTIDE SEQUENCE</scope>
    <source>
        <strain evidence="2">ID150040</strain>
    </source>
</reference>
<evidence type="ECO:0000313" key="2">
    <source>
        <dbReference type="EMBL" id="GHO92366.1"/>
    </source>
</evidence>
<dbReference type="AlphaFoldDB" id="A0A8J3IDL1"/>
<feature type="region of interest" description="Disordered" evidence="1">
    <location>
        <begin position="28"/>
        <end position="74"/>
    </location>
</feature>
<accession>A0A8J3IDL1</accession>
<dbReference type="Gene3D" id="3.20.20.80">
    <property type="entry name" value="Glycosidases"/>
    <property type="match status" value="1"/>
</dbReference>
<evidence type="ECO:0000256" key="1">
    <source>
        <dbReference type="SAM" id="MobiDB-lite"/>
    </source>
</evidence>
<dbReference type="InterPro" id="IPR017853">
    <property type="entry name" value="GH"/>
</dbReference>
<name>A0A8J3IDL1_9CHLR</name>
<evidence type="ECO:0000313" key="3">
    <source>
        <dbReference type="Proteomes" id="UP000597444"/>
    </source>
</evidence>
<proteinExistence type="predicted"/>